<feature type="transmembrane region" description="Helical" evidence="7">
    <location>
        <begin position="110"/>
        <end position="132"/>
    </location>
</feature>
<comment type="caution">
    <text evidence="8">The sequence shown here is derived from an EMBL/GenBank/DDBJ whole genome shotgun (WGS) entry which is preliminary data.</text>
</comment>
<evidence type="ECO:0000256" key="5">
    <source>
        <dbReference type="ARBA" id="ARBA00022989"/>
    </source>
</evidence>
<gene>
    <name evidence="8" type="ORF">D9Q98_001777</name>
</gene>
<dbReference type="AlphaFoldDB" id="A0A9D4YZN7"/>
<dbReference type="PANTHER" id="PTHR36774">
    <property type="entry name" value="INSULIN-INDUCED PROTEIN"/>
    <property type="match status" value="1"/>
</dbReference>
<evidence type="ECO:0000313" key="9">
    <source>
        <dbReference type="Proteomes" id="UP001055712"/>
    </source>
</evidence>
<evidence type="ECO:0000256" key="1">
    <source>
        <dbReference type="ARBA" id="ARBA00004477"/>
    </source>
</evidence>
<organism evidence="8 9">
    <name type="scientific">Chlorella vulgaris</name>
    <name type="common">Green alga</name>
    <dbReference type="NCBI Taxonomy" id="3077"/>
    <lineage>
        <taxon>Eukaryota</taxon>
        <taxon>Viridiplantae</taxon>
        <taxon>Chlorophyta</taxon>
        <taxon>core chlorophytes</taxon>
        <taxon>Trebouxiophyceae</taxon>
        <taxon>Chlorellales</taxon>
        <taxon>Chlorellaceae</taxon>
        <taxon>Chlorella clade</taxon>
        <taxon>Chlorella</taxon>
    </lineage>
</organism>
<protein>
    <submittedName>
        <fullName evidence="8">Uncharacterized protein</fullName>
    </submittedName>
</protein>
<keyword evidence="3 7" id="KW-0812">Transmembrane</keyword>
<dbReference type="OrthoDB" id="205546at2759"/>
<comment type="subcellular location">
    <subcellularLocation>
        <location evidence="1">Endoplasmic reticulum membrane</location>
        <topology evidence="1">Multi-pass membrane protein</topology>
    </subcellularLocation>
</comment>
<evidence type="ECO:0000256" key="7">
    <source>
        <dbReference type="SAM" id="Phobius"/>
    </source>
</evidence>
<keyword evidence="9" id="KW-1185">Reference proteome</keyword>
<accession>A0A9D4YZN7</accession>
<keyword evidence="5 7" id="KW-1133">Transmembrane helix</keyword>
<dbReference type="Proteomes" id="UP001055712">
    <property type="component" value="Unassembled WGS sequence"/>
</dbReference>
<name>A0A9D4YZN7_CHLVU</name>
<feature type="transmembrane region" description="Helical" evidence="7">
    <location>
        <begin position="139"/>
        <end position="164"/>
    </location>
</feature>
<dbReference type="PANTHER" id="PTHR36774:SF1">
    <property type="entry name" value="INSULIN-INDUCED PROTEIN"/>
    <property type="match status" value="1"/>
</dbReference>
<reference evidence="8" key="2">
    <citation type="submission" date="2020-11" db="EMBL/GenBank/DDBJ databases">
        <authorList>
            <person name="Cecchin M."/>
            <person name="Marcolungo L."/>
            <person name="Rossato M."/>
            <person name="Girolomoni L."/>
            <person name="Cosentino E."/>
            <person name="Cuine S."/>
            <person name="Li-Beisson Y."/>
            <person name="Delledonne M."/>
            <person name="Ballottari M."/>
        </authorList>
    </citation>
    <scope>NUCLEOTIDE SEQUENCE</scope>
    <source>
        <strain evidence="8">211/11P</strain>
        <tissue evidence="8">Whole cell</tissue>
    </source>
</reference>
<evidence type="ECO:0000256" key="2">
    <source>
        <dbReference type="ARBA" id="ARBA00007475"/>
    </source>
</evidence>
<dbReference type="GO" id="GO:0005789">
    <property type="term" value="C:endoplasmic reticulum membrane"/>
    <property type="evidence" value="ECO:0007669"/>
    <property type="project" value="UniProtKB-SubCell"/>
</dbReference>
<keyword evidence="4" id="KW-0256">Endoplasmic reticulum</keyword>
<feature type="transmembrane region" description="Helical" evidence="7">
    <location>
        <begin position="81"/>
        <end position="98"/>
    </location>
</feature>
<evidence type="ECO:0000313" key="8">
    <source>
        <dbReference type="EMBL" id="KAI3435719.1"/>
    </source>
</evidence>
<keyword evidence="6 7" id="KW-0472">Membrane</keyword>
<evidence type="ECO:0000256" key="4">
    <source>
        <dbReference type="ARBA" id="ARBA00022824"/>
    </source>
</evidence>
<dbReference type="InterPro" id="IPR025929">
    <property type="entry name" value="INSIG_fam"/>
</dbReference>
<feature type="transmembrane region" description="Helical" evidence="7">
    <location>
        <begin position="176"/>
        <end position="195"/>
    </location>
</feature>
<feature type="transmembrane region" description="Helical" evidence="7">
    <location>
        <begin position="41"/>
        <end position="61"/>
    </location>
</feature>
<evidence type="ECO:0000256" key="6">
    <source>
        <dbReference type="ARBA" id="ARBA00023136"/>
    </source>
</evidence>
<sequence length="211" mass="22035">MGSASAVLGPLCDGQHSSHDVLHYTAPSHLELGPLQLETCWWVPLLFAVAGVILGVSHPVLDSWQQGRGGQQPRGGADPSWTLVLAAIALFVLQYAASGGLEAPLLGQTLMGGLPTLDIVLAAAAVAIWWAFDATPQGLAMACLTAVAGPAVEVALINGLHLYAYTHPAVLGVPTWIAWVYFAGGPAVGNLGRRVSSSLVQRRRRHRAGEA</sequence>
<dbReference type="EMBL" id="SIDB01000002">
    <property type="protein sequence ID" value="KAI3435719.1"/>
    <property type="molecule type" value="Genomic_DNA"/>
</dbReference>
<proteinExistence type="inferred from homology"/>
<comment type="similarity">
    <text evidence="2">Belongs to the INSIG family.</text>
</comment>
<reference evidence="8" key="1">
    <citation type="journal article" date="2019" name="Plant J.">
        <title>Chlorella vulgaris genome assembly and annotation reveals the molecular basis for metabolic acclimation to high light conditions.</title>
        <authorList>
            <person name="Cecchin M."/>
            <person name="Marcolungo L."/>
            <person name="Rossato M."/>
            <person name="Girolomoni L."/>
            <person name="Cosentino E."/>
            <person name="Cuine S."/>
            <person name="Li-Beisson Y."/>
            <person name="Delledonne M."/>
            <person name="Ballottari M."/>
        </authorList>
    </citation>
    <scope>NUCLEOTIDE SEQUENCE</scope>
    <source>
        <strain evidence="8">211/11P</strain>
    </source>
</reference>
<dbReference type="Pfam" id="PF07281">
    <property type="entry name" value="INSIG"/>
    <property type="match status" value="1"/>
</dbReference>
<evidence type="ECO:0000256" key="3">
    <source>
        <dbReference type="ARBA" id="ARBA00022692"/>
    </source>
</evidence>